<dbReference type="Pfam" id="PF08002">
    <property type="entry name" value="DUF1697"/>
    <property type="match status" value="1"/>
</dbReference>
<sequence>MPHWIALIRGINVGGHNKMPMAELRTTLESAGCCSVRTYIQSGNVVFTSPNQSKRKLVKHLGDTIEEYFGFRPAILLLSKDDFRTAVASNPFLDAIAAAKTLHFFFLDSAPRSPDIDALTKIATSTERFKLVDTVFYLHSPDGIGRSKLAAGVERKLGVPTTARNFRTIQALSEMLDAE</sequence>
<evidence type="ECO:0000313" key="2">
    <source>
        <dbReference type="Proteomes" id="UP001500840"/>
    </source>
</evidence>
<dbReference type="RefSeq" id="WP_345323727.1">
    <property type="nucleotide sequence ID" value="NZ_BAABGA010000039.1"/>
</dbReference>
<dbReference type="SUPFAM" id="SSF160379">
    <property type="entry name" value="SP0830-like"/>
    <property type="match status" value="1"/>
</dbReference>
<name>A0ABP8MVK2_9BACT</name>
<accession>A0ABP8MVK2</accession>
<dbReference type="EMBL" id="BAABGA010000039">
    <property type="protein sequence ID" value="GAA4456887.1"/>
    <property type="molecule type" value="Genomic_DNA"/>
</dbReference>
<protein>
    <submittedName>
        <fullName evidence="1">DUF1697 domain-containing protein</fullName>
    </submittedName>
</protein>
<dbReference type="PIRSF" id="PIRSF008502">
    <property type="entry name" value="UCP008502"/>
    <property type="match status" value="1"/>
</dbReference>
<dbReference type="PANTHER" id="PTHR36439:SF1">
    <property type="entry name" value="DUF1697 DOMAIN-CONTAINING PROTEIN"/>
    <property type="match status" value="1"/>
</dbReference>
<dbReference type="Proteomes" id="UP001500840">
    <property type="component" value="Unassembled WGS sequence"/>
</dbReference>
<dbReference type="Gene3D" id="3.30.70.1280">
    <property type="entry name" value="SP0830-like domains"/>
    <property type="match status" value="1"/>
</dbReference>
<organism evidence="1 2">
    <name type="scientific">Novipirellula rosea</name>
    <dbReference type="NCBI Taxonomy" id="1031540"/>
    <lineage>
        <taxon>Bacteria</taxon>
        <taxon>Pseudomonadati</taxon>
        <taxon>Planctomycetota</taxon>
        <taxon>Planctomycetia</taxon>
        <taxon>Pirellulales</taxon>
        <taxon>Pirellulaceae</taxon>
        <taxon>Novipirellula</taxon>
    </lineage>
</organism>
<gene>
    <name evidence="1" type="ORF">GCM10023156_32890</name>
</gene>
<dbReference type="InterPro" id="IPR012545">
    <property type="entry name" value="DUF1697"/>
</dbReference>
<comment type="caution">
    <text evidence="1">The sequence shown here is derived from an EMBL/GenBank/DDBJ whole genome shotgun (WGS) entry which is preliminary data.</text>
</comment>
<evidence type="ECO:0000313" key="1">
    <source>
        <dbReference type="EMBL" id="GAA4456887.1"/>
    </source>
</evidence>
<keyword evidence="2" id="KW-1185">Reference proteome</keyword>
<proteinExistence type="predicted"/>
<dbReference type="PANTHER" id="PTHR36439">
    <property type="entry name" value="BLL4334 PROTEIN"/>
    <property type="match status" value="1"/>
</dbReference>
<reference evidence="2" key="1">
    <citation type="journal article" date="2019" name="Int. J. Syst. Evol. Microbiol.">
        <title>The Global Catalogue of Microorganisms (GCM) 10K type strain sequencing project: providing services to taxonomists for standard genome sequencing and annotation.</title>
        <authorList>
            <consortium name="The Broad Institute Genomics Platform"/>
            <consortium name="The Broad Institute Genome Sequencing Center for Infectious Disease"/>
            <person name="Wu L."/>
            <person name="Ma J."/>
        </authorList>
    </citation>
    <scope>NUCLEOTIDE SEQUENCE [LARGE SCALE GENOMIC DNA]</scope>
    <source>
        <strain evidence="2">JCM 17759</strain>
    </source>
</reference>